<feature type="domain" description="DUF1843" evidence="2">
    <location>
        <begin position="156"/>
        <end position="207"/>
    </location>
</feature>
<name>A0AAE3NJ06_RALSL</name>
<comment type="caution">
    <text evidence="3">The sequence shown here is derived from an EMBL/GenBank/DDBJ whole genome shotgun (WGS) entry which is preliminary data.</text>
</comment>
<protein>
    <submittedName>
        <fullName evidence="3">DUF1842 domain-containing protein</fullName>
    </submittedName>
</protein>
<dbReference type="Pfam" id="PF08898">
    <property type="entry name" value="DUF1843"/>
    <property type="match status" value="1"/>
</dbReference>
<dbReference type="InterPro" id="IPR014994">
    <property type="entry name" value="DUF1843"/>
</dbReference>
<reference evidence="3" key="1">
    <citation type="submission" date="2021-09" db="EMBL/GenBank/DDBJ databases">
        <title>Genomic analysis of Ralstonia spp.</title>
        <authorList>
            <person name="Aburjaile F."/>
            <person name="Ariute J.C."/>
            <person name="Pais A.K.L."/>
            <person name="Albuquerque G.M.R."/>
            <person name="Silva A.M.F."/>
            <person name="Brenig B."/>
            <person name="Azevedo V."/>
            <person name="Matiuzzi M."/>
            <person name="Ramos R."/>
            <person name="Goes-Neto A."/>
            <person name="Soares S."/>
            <person name="Iseppon A.M.B."/>
            <person name="Souza E."/>
            <person name="Gama M."/>
        </authorList>
    </citation>
    <scope>NUCLEOTIDE SEQUENCE</scope>
    <source>
        <strain evidence="3">B4</strain>
    </source>
</reference>
<sequence length="209" mass="22495">MSGDNAVGLFPVRFVIGTGLPGAPTLTLNLLVDTPRRRVVGNATITQAVSPPLDLHVDVWGSFTYMAVMPPGKTRILVTLQGNSGGPTSNAMTTFRLHLVLNADWQAGIASYSYWVDGQWHEVESVPAHIDREFVPLEPGPVLPPETLNALTIGRTLYGPAIQRATASGDLAHMKTLAAYAQQQLDSHQEIASANAALHAEIRKLEGRQ</sequence>
<dbReference type="InterPro" id="IPR014992">
    <property type="entry name" value="DUF1842"/>
</dbReference>
<accession>A0AAE3NJ06</accession>
<evidence type="ECO:0000259" key="1">
    <source>
        <dbReference type="Pfam" id="PF08896"/>
    </source>
</evidence>
<evidence type="ECO:0000313" key="3">
    <source>
        <dbReference type="EMBL" id="MDB0522616.1"/>
    </source>
</evidence>
<organism evidence="3 4">
    <name type="scientific">Ralstonia solanacearum</name>
    <name type="common">Pseudomonas solanacearum</name>
    <dbReference type="NCBI Taxonomy" id="305"/>
    <lineage>
        <taxon>Bacteria</taxon>
        <taxon>Pseudomonadati</taxon>
        <taxon>Pseudomonadota</taxon>
        <taxon>Betaproteobacteria</taxon>
        <taxon>Burkholderiales</taxon>
        <taxon>Burkholderiaceae</taxon>
        <taxon>Ralstonia</taxon>
        <taxon>Ralstonia solanacearum species complex</taxon>
    </lineage>
</organism>
<proteinExistence type="predicted"/>
<evidence type="ECO:0000313" key="4">
    <source>
        <dbReference type="Proteomes" id="UP001143674"/>
    </source>
</evidence>
<dbReference type="Proteomes" id="UP001143674">
    <property type="component" value="Unassembled WGS sequence"/>
</dbReference>
<feature type="domain" description="DUF1842" evidence="1">
    <location>
        <begin position="7"/>
        <end position="120"/>
    </location>
</feature>
<gene>
    <name evidence="3" type="ORF">LBW55_13510</name>
</gene>
<evidence type="ECO:0000259" key="2">
    <source>
        <dbReference type="Pfam" id="PF08898"/>
    </source>
</evidence>
<dbReference type="RefSeq" id="WP_003275492.1">
    <property type="nucleotide sequence ID" value="NZ_CDLX01000001.1"/>
</dbReference>
<dbReference type="EMBL" id="JAIVEX010000006">
    <property type="protein sequence ID" value="MDB0522616.1"/>
    <property type="molecule type" value="Genomic_DNA"/>
</dbReference>
<dbReference type="AlphaFoldDB" id="A0AAE3NJ06"/>
<dbReference type="Pfam" id="PF08896">
    <property type="entry name" value="DUF1842"/>
    <property type="match status" value="1"/>
</dbReference>